<dbReference type="GO" id="GO:0003677">
    <property type="term" value="F:DNA binding"/>
    <property type="evidence" value="ECO:0007669"/>
    <property type="project" value="UniProtKB-KW"/>
</dbReference>
<feature type="domain" description="HTH gntR-type" evidence="5">
    <location>
        <begin position="38"/>
        <end position="105"/>
    </location>
</feature>
<protein>
    <submittedName>
        <fullName evidence="6">GntR family transcriptional regulator</fullName>
    </submittedName>
</protein>
<name>A0A917AI58_9RHOB</name>
<dbReference type="Gene3D" id="1.20.120.530">
    <property type="entry name" value="GntR ligand-binding domain-like"/>
    <property type="match status" value="1"/>
</dbReference>
<dbReference type="PROSITE" id="PS50949">
    <property type="entry name" value="HTH_GNTR"/>
    <property type="match status" value="1"/>
</dbReference>
<reference evidence="7" key="1">
    <citation type="journal article" date="2019" name="Int. J. Syst. Evol. Microbiol.">
        <title>The Global Catalogue of Microorganisms (GCM) 10K type strain sequencing project: providing services to taxonomists for standard genome sequencing and annotation.</title>
        <authorList>
            <consortium name="The Broad Institute Genomics Platform"/>
            <consortium name="The Broad Institute Genome Sequencing Center for Infectious Disease"/>
            <person name="Wu L."/>
            <person name="Ma J."/>
        </authorList>
    </citation>
    <scope>NUCLEOTIDE SEQUENCE [LARGE SCALE GENOMIC DNA]</scope>
    <source>
        <strain evidence="7">CGMCC 1.12664</strain>
    </source>
</reference>
<dbReference type="RefSeq" id="WP_188479654.1">
    <property type="nucleotide sequence ID" value="NZ_BMFJ01000004.1"/>
</dbReference>
<evidence type="ECO:0000259" key="5">
    <source>
        <dbReference type="PROSITE" id="PS50949"/>
    </source>
</evidence>
<dbReference type="InterPro" id="IPR011711">
    <property type="entry name" value="GntR_C"/>
</dbReference>
<dbReference type="InterPro" id="IPR036390">
    <property type="entry name" value="WH_DNA-bd_sf"/>
</dbReference>
<feature type="compositionally biased region" description="Basic and acidic residues" evidence="4">
    <location>
        <begin position="1"/>
        <end position="15"/>
    </location>
</feature>
<gene>
    <name evidence="6" type="ORF">GCM10011360_41630</name>
</gene>
<evidence type="ECO:0000313" key="7">
    <source>
        <dbReference type="Proteomes" id="UP000612855"/>
    </source>
</evidence>
<dbReference type="Pfam" id="PF00392">
    <property type="entry name" value="GntR"/>
    <property type="match status" value="1"/>
</dbReference>
<sequence>MNDDTPHEDQVDERSVSGLAETDPDGAPHLNLEVFRNTTLTEQVYANLRRGMLMGVWKPDQRMSARQLSRTMNVSPTPVREAMMRLVNEGALEMTATREFRTPKLSRDAYAEITRMRMALEPMAAELAAPIISEAEIATLIRANESLEQAVSAEKFDVALEFDTEFHLGLYAAARQPLLLSTINALLLRAGPTRTRLSGEYRKSRTGLGHHKNIITALRSRDGQAARDEIAADLQDGSRVILAVLDE</sequence>
<evidence type="ECO:0000313" key="6">
    <source>
        <dbReference type="EMBL" id="GGE50269.1"/>
    </source>
</evidence>
<evidence type="ECO:0000256" key="2">
    <source>
        <dbReference type="ARBA" id="ARBA00023125"/>
    </source>
</evidence>
<evidence type="ECO:0000256" key="3">
    <source>
        <dbReference type="ARBA" id="ARBA00023163"/>
    </source>
</evidence>
<proteinExistence type="predicted"/>
<dbReference type="Proteomes" id="UP000612855">
    <property type="component" value="Unassembled WGS sequence"/>
</dbReference>
<keyword evidence="1" id="KW-0805">Transcription regulation</keyword>
<dbReference type="SUPFAM" id="SSF48008">
    <property type="entry name" value="GntR ligand-binding domain-like"/>
    <property type="match status" value="1"/>
</dbReference>
<keyword evidence="3" id="KW-0804">Transcription</keyword>
<dbReference type="SMART" id="SM00345">
    <property type="entry name" value="HTH_GNTR"/>
    <property type="match status" value="1"/>
</dbReference>
<dbReference type="EMBL" id="BMFJ01000004">
    <property type="protein sequence ID" value="GGE50269.1"/>
    <property type="molecule type" value="Genomic_DNA"/>
</dbReference>
<dbReference type="Pfam" id="PF07729">
    <property type="entry name" value="FCD"/>
    <property type="match status" value="1"/>
</dbReference>
<dbReference type="InterPro" id="IPR036388">
    <property type="entry name" value="WH-like_DNA-bd_sf"/>
</dbReference>
<dbReference type="PANTHER" id="PTHR43537:SF39">
    <property type="entry name" value="HTH-TYPE TRANSCRIPTIONAL REGULATOR MCBR"/>
    <property type="match status" value="1"/>
</dbReference>
<dbReference type="AlphaFoldDB" id="A0A917AI58"/>
<evidence type="ECO:0000256" key="1">
    <source>
        <dbReference type="ARBA" id="ARBA00023015"/>
    </source>
</evidence>
<dbReference type="InterPro" id="IPR008920">
    <property type="entry name" value="TF_FadR/GntR_C"/>
</dbReference>
<dbReference type="GO" id="GO:0003700">
    <property type="term" value="F:DNA-binding transcription factor activity"/>
    <property type="evidence" value="ECO:0007669"/>
    <property type="project" value="InterPro"/>
</dbReference>
<dbReference type="SMART" id="SM00895">
    <property type="entry name" value="FCD"/>
    <property type="match status" value="1"/>
</dbReference>
<keyword evidence="2" id="KW-0238">DNA-binding</keyword>
<dbReference type="PANTHER" id="PTHR43537">
    <property type="entry name" value="TRANSCRIPTIONAL REGULATOR, GNTR FAMILY"/>
    <property type="match status" value="1"/>
</dbReference>
<dbReference type="InterPro" id="IPR000524">
    <property type="entry name" value="Tscrpt_reg_HTH_GntR"/>
</dbReference>
<dbReference type="Gene3D" id="1.10.10.10">
    <property type="entry name" value="Winged helix-like DNA-binding domain superfamily/Winged helix DNA-binding domain"/>
    <property type="match status" value="1"/>
</dbReference>
<evidence type="ECO:0000256" key="4">
    <source>
        <dbReference type="SAM" id="MobiDB-lite"/>
    </source>
</evidence>
<dbReference type="SUPFAM" id="SSF46785">
    <property type="entry name" value="Winged helix' DNA-binding domain"/>
    <property type="match status" value="1"/>
</dbReference>
<dbReference type="CDD" id="cd07377">
    <property type="entry name" value="WHTH_GntR"/>
    <property type="match status" value="1"/>
</dbReference>
<feature type="region of interest" description="Disordered" evidence="4">
    <location>
        <begin position="1"/>
        <end position="30"/>
    </location>
</feature>
<organism evidence="6 7">
    <name type="scientific">Primorskyibacter flagellatus</name>
    <dbReference type="NCBI Taxonomy" id="1387277"/>
    <lineage>
        <taxon>Bacteria</taxon>
        <taxon>Pseudomonadati</taxon>
        <taxon>Pseudomonadota</taxon>
        <taxon>Alphaproteobacteria</taxon>
        <taxon>Rhodobacterales</taxon>
        <taxon>Roseobacteraceae</taxon>
        <taxon>Primorskyibacter</taxon>
    </lineage>
</organism>
<comment type="caution">
    <text evidence="6">The sequence shown here is derived from an EMBL/GenBank/DDBJ whole genome shotgun (WGS) entry which is preliminary data.</text>
</comment>
<accession>A0A917AI58</accession>
<keyword evidence="7" id="KW-1185">Reference proteome</keyword>